<dbReference type="RefSeq" id="WP_076763241.1">
    <property type="nucleotide sequence ID" value="NZ_MSFI01000001.1"/>
</dbReference>
<evidence type="ECO:0000313" key="1">
    <source>
        <dbReference type="EMBL" id="OMP68707.1"/>
    </source>
</evidence>
<dbReference type="Proteomes" id="UP000188613">
    <property type="component" value="Unassembled WGS sequence"/>
</dbReference>
<protein>
    <submittedName>
        <fullName evidence="1">Uncharacterized protein</fullName>
    </submittedName>
</protein>
<name>A0A1V2ACL6_9BACI</name>
<dbReference type="AlphaFoldDB" id="A0A1V2ACL6"/>
<gene>
    <name evidence="1" type="ORF">BTO28_01270</name>
</gene>
<comment type="caution">
    <text evidence="1">The sequence shown here is derived from an EMBL/GenBank/DDBJ whole genome shotgun (WGS) entry which is preliminary data.</text>
</comment>
<dbReference type="EMBL" id="MSFI01000001">
    <property type="protein sequence ID" value="OMP68707.1"/>
    <property type="molecule type" value="Genomic_DNA"/>
</dbReference>
<keyword evidence="2" id="KW-1185">Reference proteome</keyword>
<organism evidence="1 2">
    <name type="scientific">Domibacillus epiphyticus</name>
    <dbReference type="NCBI Taxonomy" id="1714355"/>
    <lineage>
        <taxon>Bacteria</taxon>
        <taxon>Bacillati</taxon>
        <taxon>Bacillota</taxon>
        <taxon>Bacilli</taxon>
        <taxon>Bacillales</taxon>
        <taxon>Bacillaceae</taxon>
        <taxon>Domibacillus</taxon>
    </lineage>
</organism>
<reference evidence="1 2" key="1">
    <citation type="submission" date="2016-12" db="EMBL/GenBank/DDBJ databases">
        <title>Domibacillus sp. SAB 38T whole genome sequencing.</title>
        <authorList>
            <person name="Verma A."/>
            <person name="Ojha A.K."/>
            <person name="Krishnamurthi S."/>
        </authorList>
    </citation>
    <scope>NUCLEOTIDE SEQUENCE [LARGE SCALE GENOMIC DNA]</scope>
    <source>
        <strain evidence="1 2">SAB 38</strain>
    </source>
</reference>
<proteinExistence type="predicted"/>
<dbReference type="OrthoDB" id="2858365at2"/>
<sequence length="215" mass="24603">MPKLNKGKTIKLSIRLSASAREQIEIAAKNLGVSLAGIILFELTKLLKNPPSQTEITDLEDAITLEREHFVLTVNENLMNQINHLAEDYGMKKNRLIGYIVSNHFEHVVNTGAEKDIEAKKLMVQVNETLKKKMMEYSEKHYIPLNALVSYSVLQGPSEQLPSYEDGEMVTFFTNVPAYIGELIKERAEEENIREHFYTSLCLYKQFMTPGGRFY</sequence>
<accession>A0A1V2ACL6</accession>
<evidence type="ECO:0000313" key="2">
    <source>
        <dbReference type="Proteomes" id="UP000188613"/>
    </source>
</evidence>